<dbReference type="Proteomes" id="UP000615455">
    <property type="component" value="Unassembled WGS sequence"/>
</dbReference>
<dbReference type="PROSITE" id="PS60000">
    <property type="entry name" value="CHITOSANASE_46_80"/>
    <property type="match status" value="1"/>
</dbReference>
<comment type="caution">
    <text evidence="2">The sequence shown here is derived from an EMBL/GenBank/DDBJ whole genome shotgun (WGS) entry which is preliminary data.</text>
</comment>
<dbReference type="Gene3D" id="1.20.141.10">
    <property type="entry name" value="Chitosanase, subunit A, domain 1"/>
    <property type="match status" value="1"/>
</dbReference>
<comment type="catalytic activity">
    <reaction evidence="1">
        <text>Endohydrolysis of beta-(1-&gt;4)-linkages between D-glucosamine residues in a partly acetylated chitosan.</text>
        <dbReference type="EC" id="3.2.1.132"/>
    </reaction>
</comment>
<reference evidence="3" key="1">
    <citation type="journal article" date="2019" name="Int. J. Syst. Evol. Microbiol.">
        <title>The Global Catalogue of Microorganisms (GCM) 10K type strain sequencing project: providing services to taxonomists for standard genome sequencing and annotation.</title>
        <authorList>
            <consortium name="The Broad Institute Genomics Platform"/>
            <consortium name="The Broad Institute Genome Sequencing Center for Infectious Disease"/>
            <person name="Wu L."/>
            <person name="Ma J."/>
        </authorList>
    </citation>
    <scope>NUCLEOTIDE SEQUENCE [LARGE SCALE GENOMIC DNA]</scope>
    <source>
        <strain evidence="3">CGMCC 1.15043</strain>
    </source>
</reference>
<keyword evidence="1" id="KW-0378">Hydrolase</keyword>
<accession>A0ABQ1F2E4</accession>
<protein>
    <recommendedName>
        <fullName evidence="1">Chitosanase</fullName>
        <ecNumber evidence="1">3.2.1.132</ecNumber>
    </recommendedName>
</protein>
<dbReference type="EMBL" id="BMHE01000032">
    <property type="protein sequence ID" value="GFZ97324.1"/>
    <property type="molecule type" value="Genomic_DNA"/>
</dbReference>
<dbReference type="InterPro" id="IPR023099">
    <property type="entry name" value="Glyco_hydro_46_N"/>
</dbReference>
<gene>
    <name evidence="2" type="ORF">GCM10008018_49600</name>
</gene>
<evidence type="ECO:0000313" key="3">
    <source>
        <dbReference type="Proteomes" id="UP000615455"/>
    </source>
</evidence>
<sequence>MSNLKSAKGKMKSLFSILVGTSVIATLLTAAVPLQPHAFAEGNPASETLAAAANPHDANFSPATLQFLMANTGLDGEQWDNIMKLVNKPEQDSLDWTKFYGYCEKLTDRRGYTIGIFGATTGGANDPNPDGPALFKKYDEVSGASNPSIQGGLARAGVHGTMKGAILEITDNEKTFVSKINALQNNSKWRDAIWSTFYDVYIKYSVQQARQRGFNSALTIGSFVDTALNQGSTGDSGSLEGVLSRSGTSKDEKTFMTSFYAKRTLIVDTNDYNQPPNGKNRVKQWSTLLKNGETDLKNADAAVVQVTNWEMK</sequence>
<dbReference type="InterPro" id="IPR000400">
    <property type="entry name" value="Glyco_hydro_46"/>
</dbReference>
<dbReference type="SUPFAM" id="SSF53955">
    <property type="entry name" value="Lysozyme-like"/>
    <property type="match status" value="1"/>
</dbReference>
<comment type="subcellular location">
    <subcellularLocation>
        <location evidence="1">Secreted</location>
    </subcellularLocation>
</comment>
<keyword evidence="1" id="KW-0326">Glycosidase</keyword>
<dbReference type="PIRSF" id="PIRSF036551">
    <property type="entry name" value="Chitosanase"/>
    <property type="match status" value="1"/>
</dbReference>
<dbReference type="RefSeq" id="WP_189016238.1">
    <property type="nucleotide sequence ID" value="NZ_BMHE01000032.1"/>
</dbReference>
<name>A0ABQ1F2E4_9BACL</name>
<proteinExistence type="inferred from homology"/>
<dbReference type="EC" id="3.2.1.132" evidence="1"/>
<dbReference type="InterPro" id="IPR023346">
    <property type="entry name" value="Lysozyme-like_dom_sf"/>
</dbReference>
<organism evidence="2 3">
    <name type="scientific">Paenibacillus marchantiophytorum</name>
    <dbReference type="NCBI Taxonomy" id="1619310"/>
    <lineage>
        <taxon>Bacteria</taxon>
        <taxon>Bacillati</taxon>
        <taxon>Bacillota</taxon>
        <taxon>Bacilli</taxon>
        <taxon>Bacillales</taxon>
        <taxon>Paenibacillaceae</taxon>
        <taxon>Paenibacillus</taxon>
    </lineage>
</organism>
<evidence type="ECO:0000313" key="2">
    <source>
        <dbReference type="EMBL" id="GFZ97324.1"/>
    </source>
</evidence>
<keyword evidence="3" id="KW-1185">Reference proteome</keyword>
<comment type="similarity">
    <text evidence="1">Belongs to the glycosyl hydrolase 46 family.</text>
</comment>
<keyword evidence="1" id="KW-0964">Secreted</keyword>
<evidence type="ECO:0000256" key="1">
    <source>
        <dbReference type="PIRNR" id="PIRNR036551"/>
    </source>
</evidence>
<dbReference type="Pfam" id="PF01374">
    <property type="entry name" value="Glyco_hydro_46"/>
    <property type="match status" value="1"/>
</dbReference>
<dbReference type="Gene3D" id="3.30.386.10">
    <property type="entry name" value="Chitosanase, subunit A, domain 2"/>
    <property type="match status" value="1"/>
</dbReference>
<comment type="function">
    <text evidence="1">Aids in the defense against invading fungal pathogens by degrading their cell wall chitosan.</text>
</comment>